<accession>H0URI0</accession>
<evidence type="ECO:0000256" key="4">
    <source>
        <dbReference type="ARBA" id="ARBA00022679"/>
    </source>
</evidence>
<gene>
    <name evidence="10" type="primary">miaA</name>
    <name evidence="14" type="ORF">TheveDRAFT_0769</name>
</gene>
<dbReference type="EC" id="2.5.1.75" evidence="10"/>
<dbReference type="GO" id="GO:0005524">
    <property type="term" value="F:ATP binding"/>
    <property type="evidence" value="ECO:0007669"/>
    <property type="project" value="UniProtKB-UniRule"/>
</dbReference>
<keyword evidence="7 10" id="KW-0067">ATP-binding</keyword>
<keyword evidence="6 10" id="KW-0547">Nucleotide-binding</keyword>
<comment type="subunit">
    <text evidence="10">Monomer.</text>
</comment>
<evidence type="ECO:0000313" key="14">
    <source>
        <dbReference type="EMBL" id="EHM09919.1"/>
    </source>
</evidence>
<evidence type="ECO:0000256" key="13">
    <source>
        <dbReference type="RuleBase" id="RU003785"/>
    </source>
</evidence>
<evidence type="ECO:0000256" key="6">
    <source>
        <dbReference type="ARBA" id="ARBA00022741"/>
    </source>
</evidence>
<evidence type="ECO:0000256" key="2">
    <source>
        <dbReference type="ARBA" id="ARBA00003213"/>
    </source>
</evidence>
<dbReference type="PANTHER" id="PTHR11088:SF60">
    <property type="entry name" value="TRNA DIMETHYLALLYLTRANSFERASE"/>
    <property type="match status" value="1"/>
</dbReference>
<sequence>MRERAVVLPAIIGPTAVGKTDFSLLLAEELDGEIISVDSRQIYRYLDVGTDKVSPEVRRKIIHHCIDVADPDQVFSVADFVKCASEAVERILNRNKVPIFAGGTPFYFKALEGGVLSDLPSDMNVRRAIELEMEERGREAMYEELKSLDPDAAVRINPNDSHRIVRALEIYRASGKPPTWWYRNNPPSSGGFKMMYIGLNRPRDELYRRIDERVRKQFQSGYPEEVLWLLSNRFDERLPSMQGFGYRELIAWAKGEMTIEEAMAGDVRYTKAFARRQMTWFKRFPVYRWYDLSLISPEGLLQEVRDEVFRQMEARQ</sequence>
<dbReference type="EMBL" id="CM001377">
    <property type="protein sequence ID" value="EHM09919.1"/>
    <property type="molecule type" value="Genomic_DNA"/>
</dbReference>
<dbReference type="GO" id="GO:0052381">
    <property type="term" value="F:tRNA dimethylallyltransferase activity"/>
    <property type="evidence" value="ECO:0007669"/>
    <property type="project" value="UniProtKB-UniRule"/>
</dbReference>
<reference evidence="14 15" key="1">
    <citation type="submission" date="2011-10" db="EMBL/GenBank/DDBJ databases">
        <title>The Noncontiguous Finished genome of Thermanaerovibrio velox DSM 12556.</title>
        <authorList>
            <consortium name="US DOE Joint Genome Institute (JGI-PGF)"/>
            <person name="Lucas S."/>
            <person name="Copeland A."/>
            <person name="Lapidus A."/>
            <person name="Glavina del Rio T."/>
            <person name="Dalin E."/>
            <person name="Tice H."/>
            <person name="Bruce D."/>
            <person name="Goodwin L."/>
            <person name="Pitluck S."/>
            <person name="Peters L."/>
            <person name="Mikhailova N."/>
            <person name="Teshima H."/>
            <person name="Kyrpides N."/>
            <person name="Mavromatis K."/>
            <person name="Ivanova N."/>
            <person name="Markowitz V."/>
            <person name="Cheng J.-F."/>
            <person name="Hugenholtz P."/>
            <person name="Woyke T."/>
            <person name="Wu D."/>
            <person name="Spring S."/>
            <person name="Brambilla E.-M."/>
            <person name="Klenk H.-P."/>
            <person name="Eisen J.A."/>
        </authorList>
    </citation>
    <scope>NUCLEOTIDE SEQUENCE [LARGE SCALE GENOMIC DNA]</scope>
    <source>
        <strain evidence="14 15">DSM 12556</strain>
    </source>
</reference>
<dbReference type="NCBIfam" id="TIGR00174">
    <property type="entry name" value="miaA"/>
    <property type="match status" value="1"/>
</dbReference>
<comment type="similarity">
    <text evidence="3 10 13">Belongs to the IPP transferase family.</text>
</comment>
<feature type="binding site" evidence="10">
    <location>
        <begin position="15"/>
        <end position="20"/>
    </location>
    <ligand>
        <name>substrate</name>
    </ligand>
</feature>
<evidence type="ECO:0000256" key="10">
    <source>
        <dbReference type="HAMAP-Rule" id="MF_00185"/>
    </source>
</evidence>
<comment type="caution">
    <text evidence="10">Lacks conserved residue(s) required for the propagation of feature annotation.</text>
</comment>
<dbReference type="AlphaFoldDB" id="H0URI0"/>
<feature type="region of interest" description="Interaction with substrate tRNA" evidence="10">
    <location>
        <begin position="38"/>
        <end position="41"/>
    </location>
</feature>
<dbReference type="InterPro" id="IPR039657">
    <property type="entry name" value="Dimethylallyltransferase"/>
</dbReference>
<evidence type="ECO:0000256" key="1">
    <source>
        <dbReference type="ARBA" id="ARBA00001946"/>
    </source>
</evidence>
<feature type="site" description="Interaction with substrate tRNA" evidence="10">
    <location>
        <position position="104"/>
    </location>
</feature>
<protein>
    <recommendedName>
        <fullName evidence="10">tRNA dimethylallyltransferase</fullName>
        <ecNumber evidence="10">2.5.1.75</ecNumber>
    </recommendedName>
    <alternativeName>
        <fullName evidence="10">Dimethylallyl diphosphate:tRNA dimethylallyltransferase</fullName>
        <shortName evidence="10">DMAPP:tRNA dimethylallyltransferase</shortName>
        <shortName evidence="10">DMATase</shortName>
    </alternativeName>
    <alternativeName>
        <fullName evidence="10">Isopentenyl-diphosphate:tRNA isopentenyltransferase</fullName>
        <shortName evidence="10">IPP transferase</shortName>
        <shortName evidence="10">IPPT</shortName>
        <shortName evidence="10">IPTase</shortName>
    </alternativeName>
</protein>
<dbReference type="PANTHER" id="PTHR11088">
    <property type="entry name" value="TRNA DIMETHYLALLYLTRANSFERASE"/>
    <property type="match status" value="1"/>
</dbReference>
<dbReference type="eggNOG" id="COG0324">
    <property type="taxonomic scope" value="Bacteria"/>
</dbReference>
<dbReference type="SUPFAM" id="SSF52540">
    <property type="entry name" value="P-loop containing nucleoside triphosphate hydrolases"/>
    <property type="match status" value="2"/>
</dbReference>
<keyword evidence="8 10" id="KW-0460">Magnesium</keyword>
<dbReference type="InterPro" id="IPR027417">
    <property type="entry name" value="P-loop_NTPase"/>
</dbReference>
<dbReference type="HAMAP" id="MF_00185">
    <property type="entry name" value="IPP_trans"/>
    <property type="match status" value="1"/>
</dbReference>
<comment type="function">
    <text evidence="2 10 12">Catalyzes the transfer of a dimethylallyl group onto the adenine at position 37 in tRNAs that read codons beginning with uridine, leading to the formation of N6-(dimethylallyl)adenosine (i(6)A).</text>
</comment>
<evidence type="ECO:0000256" key="5">
    <source>
        <dbReference type="ARBA" id="ARBA00022694"/>
    </source>
</evidence>
<dbReference type="FunFam" id="1.10.20.140:FF:000001">
    <property type="entry name" value="tRNA dimethylallyltransferase"/>
    <property type="match status" value="1"/>
</dbReference>
<dbReference type="RefSeq" id="WP_006583413.1">
    <property type="nucleotide sequence ID" value="NZ_CM001377.1"/>
</dbReference>
<evidence type="ECO:0000256" key="8">
    <source>
        <dbReference type="ARBA" id="ARBA00022842"/>
    </source>
</evidence>
<evidence type="ECO:0000256" key="12">
    <source>
        <dbReference type="RuleBase" id="RU003784"/>
    </source>
</evidence>
<dbReference type="STRING" id="926567.TheveDRAFT_0769"/>
<keyword evidence="15" id="KW-1185">Reference proteome</keyword>
<dbReference type="GO" id="GO:0006400">
    <property type="term" value="P:tRNA modification"/>
    <property type="evidence" value="ECO:0007669"/>
    <property type="project" value="TreeGrafter"/>
</dbReference>
<dbReference type="Gene3D" id="1.10.20.140">
    <property type="match status" value="1"/>
</dbReference>
<comment type="cofactor">
    <cofactor evidence="1 10">
        <name>Mg(2+)</name>
        <dbReference type="ChEBI" id="CHEBI:18420"/>
    </cofactor>
</comment>
<dbReference type="InterPro" id="IPR018022">
    <property type="entry name" value="IPT"/>
</dbReference>
<dbReference type="HOGENOM" id="CLU_032616_0_1_0"/>
<proteinExistence type="inferred from homology"/>
<evidence type="ECO:0000256" key="7">
    <source>
        <dbReference type="ARBA" id="ARBA00022840"/>
    </source>
</evidence>
<evidence type="ECO:0000256" key="3">
    <source>
        <dbReference type="ARBA" id="ARBA00005842"/>
    </source>
</evidence>
<comment type="catalytic activity">
    <reaction evidence="9 10 11">
        <text>adenosine(37) in tRNA + dimethylallyl diphosphate = N(6)-dimethylallyladenosine(37) in tRNA + diphosphate</text>
        <dbReference type="Rhea" id="RHEA:26482"/>
        <dbReference type="Rhea" id="RHEA-COMP:10162"/>
        <dbReference type="Rhea" id="RHEA-COMP:10375"/>
        <dbReference type="ChEBI" id="CHEBI:33019"/>
        <dbReference type="ChEBI" id="CHEBI:57623"/>
        <dbReference type="ChEBI" id="CHEBI:74411"/>
        <dbReference type="ChEBI" id="CHEBI:74415"/>
        <dbReference type="EC" id="2.5.1.75"/>
    </reaction>
</comment>
<organism evidence="14 15">
    <name type="scientific">Thermanaerovibrio velox DSM 12556</name>
    <dbReference type="NCBI Taxonomy" id="926567"/>
    <lineage>
        <taxon>Bacteria</taxon>
        <taxon>Thermotogati</taxon>
        <taxon>Synergistota</taxon>
        <taxon>Synergistia</taxon>
        <taxon>Synergistales</taxon>
        <taxon>Synergistaceae</taxon>
        <taxon>Thermanaerovibrio</taxon>
    </lineage>
</organism>
<name>H0URI0_9BACT</name>
<evidence type="ECO:0000313" key="15">
    <source>
        <dbReference type="Proteomes" id="UP000005730"/>
    </source>
</evidence>
<feature type="binding site" evidence="10">
    <location>
        <begin position="13"/>
        <end position="20"/>
    </location>
    <ligand>
        <name>ATP</name>
        <dbReference type="ChEBI" id="CHEBI:30616"/>
    </ligand>
</feature>
<evidence type="ECO:0000256" key="11">
    <source>
        <dbReference type="RuleBase" id="RU003783"/>
    </source>
</evidence>
<feature type="site" description="Interaction with substrate tRNA" evidence="10">
    <location>
        <position position="126"/>
    </location>
</feature>
<dbReference type="Pfam" id="PF01715">
    <property type="entry name" value="IPPT"/>
    <property type="match status" value="1"/>
</dbReference>
<keyword evidence="5 10" id="KW-0819">tRNA processing</keyword>
<keyword evidence="4 10" id="KW-0808">Transferase</keyword>
<dbReference type="Gene3D" id="3.40.50.300">
    <property type="entry name" value="P-loop containing nucleotide triphosphate hydrolases"/>
    <property type="match status" value="1"/>
</dbReference>
<dbReference type="Proteomes" id="UP000005730">
    <property type="component" value="Chromosome"/>
</dbReference>
<dbReference type="OrthoDB" id="9776390at2"/>
<evidence type="ECO:0000256" key="9">
    <source>
        <dbReference type="ARBA" id="ARBA00049563"/>
    </source>
</evidence>